<protein>
    <submittedName>
        <fullName evidence="2">Uncharacterized protein</fullName>
    </submittedName>
</protein>
<name>A0A915JYN5_ROMCU</name>
<organism evidence="1 2">
    <name type="scientific">Romanomermis culicivorax</name>
    <name type="common">Nematode worm</name>
    <dbReference type="NCBI Taxonomy" id="13658"/>
    <lineage>
        <taxon>Eukaryota</taxon>
        <taxon>Metazoa</taxon>
        <taxon>Ecdysozoa</taxon>
        <taxon>Nematoda</taxon>
        <taxon>Enoplea</taxon>
        <taxon>Dorylaimia</taxon>
        <taxon>Mermithida</taxon>
        <taxon>Mermithoidea</taxon>
        <taxon>Mermithidae</taxon>
        <taxon>Romanomermis</taxon>
    </lineage>
</organism>
<keyword evidence="1" id="KW-1185">Reference proteome</keyword>
<dbReference type="Proteomes" id="UP000887565">
    <property type="component" value="Unplaced"/>
</dbReference>
<accession>A0A915JYN5</accession>
<evidence type="ECO:0000313" key="2">
    <source>
        <dbReference type="WBParaSite" id="nRc.2.0.1.t31581-RA"/>
    </source>
</evidence>
<sequence length="60" mass="6894">MKLKNRRTGIDAKNSANVLRTVLVETLALLKTLQAKFNEIKAIKHPFQKNAIDYQKNTVR</sequence>
<reference evidence="2" key="1">
    <citation type="submission" date="2022-11" db="UniProtKB">
        <authorList>
            <consortium name="WormBaseParasite"/>
        </authorList>
    </citation>
    <scope>IDENTIFICATION</scope>
</reference>
<dbReference type="WBParaSite" id="nRc.2.0.1.t31581-RA">
    <property type="protein sequence ID" value="nRc.2.0.1.t31581-RA"/>
    <property type="gene ID" value="nRc.2.0.1.g31581"/>
</dbReference>
<evidence type="ECO:0000313" key="1">
    <source>
        <dbReference type="Proteomes" id="UP000887565"/>
    </source>
</evidence>
<dbReference type="AlphaFoldDB" id="A0A915JYN5"/>
<proteinExistence type="predicted"/>